<name>A0ABQ3QS30_9ACTN</name>
<feature type="compositionally biased region" description="Basic and acidic residues" evidence="1">
    <location>
        <begin position="9"/>
        <end position="19"/>
    </location>
</feature>
<organism evidence="2 3">
    <name type="scientific">Streptomyces violascens</name>
    <dbReference type="NCBI Taxonomy" id="67381"/>
    <lineage>
        <taxon>Bacteria</taxon>
        <taxon>Bacillati</taxon>
        <taxon>Actinomycetota</taxon>
        <taxon>Actinomycetes</taxon>
        <taxon>Kitasatosporales</taxon>
        <taxon>Streptomycetaceae</taxon>
        <taxon>Streptomyces</taxon>
    </lineage>
</organism>
<keyword evidence="3" id="KW-1185">Reference proteome</keyword>
<dbReference type="EMBL" id="BNDY01000017">
    <property type="protein sequence ID" value="GHI40064.1"/>
    <property type="molecule type" value="Genomic_DNA"/>
</dbReference>
<reference evidence="2" key="1">
    <citation type="submission" date="2024-05" db="EMBL/GenBank/DDBJ databases">
        <title>Whole genome shotgun sequence of Streptomyces violascens NBRC 12920.</title>
        <authorList>
            <person name="Komaki H."/>
            <person name="Tamura T."/>
        </authorList>
    </citation>
    <scope>NUCLEOTIDE SEQUENCE</scope>
    <source>
        <strain evidence="2">NBRC 12920</strain>
    </source>
</reference>
<dbReference type="Proteomes" id="UP001050808">
    <property type="component" value="Unassembled WGS sequence"/>
</dbReference>
<feature type="region of interest" description="Disordered" evidence="1">
    <location>
        <begin position="1"/>
        <end position="86"/>
    </location>
</feature>
<evidence type="ECO:0000256" key="1">
    <source>
        <dbReference type="SAM" id="MobiDB-lite"/>
    </source>
</evidence>
<evidence type="ECO:0000313" key="3">
    <source>
        <dbReference type="Proteomes" id="UP001050808"/>
    </source>
</evidence>
<sequence>MASAFAADHGIHRDSRTRAAEAASVTTLPNPAKRPKAAACRRTTPEPFMVTPSRSTAPPSGVDVVPQSLTDPPFSAVSERSQGYPQ</sequence>
<protein>
    <submittedName>
        <fullName evidence="2">Uncharacterized protein</fullName>
    </submittedName>
</protein>
<comment type="caution">
    <text evidence="2">The sequence shown here is derived from an EMBL/GenBank/DDBJ whole genome shotgun (WGS) entry which is preliminary data.</text>
</comment>
<gene>
    <name evidence="2" type="ORF">Sviol_44720</name>
</gene>
<evidence type="ECO:0000313" key="2">
    <source>
        <dbReference type="EMBL" id="GHI40064.1"/>
    </source>
</evidence>
<accession>A0ABQ3QS30</accession>
<proteinExistence type="predicted"/>